<sequence>MLDFVQQNLPLYLQGAWITAQLALFSCSIGFVFAVPLALMRLSEIRVLFALSTAYVFFFRGTPLLAQIFLIYYGSGQFRPALDSVGLWQFFREPMFCALLSLTLNTVAYTSEILRGAIQSIPKGEIEAAKALGLRFRARLRLIVLPRALRLSWPAYTNEVVYQIQATSLVSIITVMDITGVARKIGSRDLSFYESFSLAALFYLIIVYGFILVAKRIEVRLNRYHTFDAPKRSIAPMGLMK</sequence>
<comment type="subcellular location">
    <subcellularLocation>
        <location evidence="1">Cell inner membrane</location>
        <topology evidence="1">Multi-pass membrane protein</topology>
    </subcellularLocation>
    <subcellularLocation>
        <location evidence="9">Cell membrane</location>
        <topology evidence="9">Multi-pass membrane protein</topology>
    </subcellularLocation>
</comment>
<reference evidence="12" key="1">
    <citation type="journal article" date="2019" name="Int. J. Syst. Evol. Microbiol.">
        <title>The Global Catalogue of Microorganisms (GCM) 10K type strain sequencing project: providing services to taxonomists for standard genome sequencing and annotation.</title>
        <authorList>
            <consortium name="The Broad Institute Genomics Platform"/>
            <consortium name="The Broad Institute Genome Sequencing Center for Infectious Disease"/>
            <person name="Wu L."/>
            <person name="Ma J."/>
        </authorList>
    </citation>
    <scope>NUCLEOTIDE SEQUENCE [LARGE SCALE GENOMIC DNA]</scope>
    <source>
        <strain evidence="12">CGMCC 1.12477</strain>
    </source>
</reference>
<evidence type="ECO:0000256" key="9">
    <source>
        <dbReference type="RuleBase" id="RU363032"/>
    </source>
</evidence>
<feature type="transmembrane region" description="Helical" evidence="9">
    <location>
        <begin position="12"/>
        <end position="35"/>
    </location>
</feature>
<proteinExistence type="inferred from homology"/>
<keyword evidence="8 9" id="KW-0472">Membrane</keyword>
<keyword evidence="6 9" id="KW-0812">Transmembrane</keyword>
<dbReference type="CDD" id="cd06261">
    <property type="entry name" value="TM_PBP2"/>
    <property type="match status" value="1"/>
</dbReference>
<evidence type="ECO:0000259" key="10">
    <source>
        <dbReference type="PROSITE" id="PS50928"/>
    </source>
</evidence>
<protein>
    <submittedName>
        <fullName evidence="11">ABC transporter permease</fullName>
    </submittedName>
</protein>
<dbReference type="PROSITE" id="PS50928">
    <property type="entry name" value="ABC_TM1"/>
    <property type="match status" value="1"/>
</dbReference>
<evidence type="ECO:0000256" key="2">
    <source>
        <dbReference type="ARBA" id="ARBA00010072"/>
    </source>
</evidence>
<feature type="domain" description="ABC transmembrane type-1" evidence="10">
    <location>
        <begin position="16"/>
        <end position="214"/>
    </location>
</feature>
<evidence type="ECO:0000256" key="6">
    <source>
        <dbReference type="ARBA" id="ARBA00022692"/>
    </source>
</evidence>
<feature type="transmembrane region" description="Helical" evidence="9">
    <location>
        <begin position="196"/>
        <end position="214"/>
    </location>
</feature>
<keyword evidence="3 9" id="KW-0813">Transport</keyword>
<feature type="transmembrane region" description="Helical" evidence="9">
    <location>
        <begin position="47"/>
        <end position="73"/>
    </location>
</feature>
<dbReference type="PANTHER" id="PTHR30614:SF10">
    <property type="entry name" value="ARGININE ABC TRANSPORTER PERMEASE PROTEIN ARTM"/>
    <property type="match status" value="1"/>
</dbReference>
<comment type="caution">
    <text evidence="11">The sequence shown here is derived from an EMBL/GenBank/DDBJ whole genome shotgun (WGS) entry which is preliminary data.</text>
</comment>
<dbReference type="PANTHER" id="PTHR30614">
    <property type="entry name" value="MEMBRANE COMPONENT OF AMINO ACID ABC TRANSPORTER"/>
    <property type="match status" value="1"/>
</dbReference>
<dbReference type="EMBL" id="JBHUDD010000059">
    <property type="protein sequence ID" value="MFD1510161.1"/>
    <property type="molecule type" value="Genomic_DNA"/>
</dbReference>
<keyword evidence="5" id="KW-0997">Cell inner membrane</keyword>
<evidence type="ECO:0000256" key="7">
    <source>
        <dbReference type="ARBA" id="ARBA00022989"/>
    </source>
</evidence>
<evidence type="ECO:0000313" key="11">
    <source>
        <dbReference type="EMBL" id="MFD1510161.1"/>
    </source>
</evidence>
<comment type="similarity">
    <text evidence="2">Belongs to the binding-protein-dependent transport system permease family. HisMQ subfamily.</text>
</comment>
<evidence type="ECO:0000256" key="8">
    <source>
        <dbReference type="ARBA" id="ARBA00023136"/>
    </source>
</evidence>
<dbReference type="Proteomes" id="UP001597186">
    <property type="component" value="Unassembled WGS sequence"/>
</dbReference>
<keyword evidence="4" id="KW-1003">Cell membrane</keyword>
<evidence type="ECO:0000256" key="1">
    <source>
        <dbReference type="ARBA" id="ARBA00004429"/>
    </source>
</evidence>
<accession>A0ABW4EHM2</accession>
<keyword evidence="7 9" id="KW-1133">Transmembrane helix</keyword>
<dbReference type="NCBIfam" id="TIGR01726">
    <property type="entry name" value="HEQRo_perm_3TM"/>
    <property type="match status" value="1"/>
</dbReference>
<organism evidence="11 12">
    <name type="scientific">Lacimonas salitolerans</name>
    <dbReference type="NCBI Taxonomy" id="1323750"/>
    <lineage>
        <taxon>Bacteria</taxon>
        <taxon>Pseudomonadati</taxon>
        <taxon>Pseudomonadota</taxon>
        <taxon>Alphaproteobacteria</taxon>
        <taxon>Rhodobacterales</taxon>
        <taxon>Paracoccaceae</taxon>
        <taxon>Lacimonas</taxon>
    </lineage>
</organism>
<dbReference type="InterPro" id="IPR000515">
    <property type="entry name" value="MetI-like"/>
</dbReference>
<dbReference type="InterPro" id="IPR043429">
    <property type="entry name" value="ArtM/GltK/GlnP/TcyL/YhdX-like"/>
</dbReference>
<dbReference type="RefSeq" id="WP_379916056.1">
    <property type="nucleotide sequence ID" value="NZ_JBHUDD010000059.1"/>
</dbReference>
<dbReference type="Pfam" id="PF00528">
    <property type="entry name" value="BPD_transp_1"/>
    <property type="match status" value="1"/>
</dbReference>
<dbReference type="SUPFAM" id="SSF161098">
    <property type="entry name" value="MetI-like"/>
    <property type="match status" value="1"/>
</dbReference>
<gene>
    <name evidence="11" type="ORF">ACFTOW_12190</name>
</gene>
<dbReference type="InterPro" id="IPR010065">
    <property type="entry name" value="AA_ABC_transptr_permease_3TM"/>
</dbReference>
<name>A0ABW4EHM2_9RHOB</name>
<evidence type="ECO:0000256" key="5">
    <source>
        <dbReference type="ARBA" id="ARBA00022519"/>
    </source>
</evidence>
<dbReference type="InterPro" id="IPR035906">
    <property type="entry name" value="MetI-like_sf"/>
</dbReference>
<evidence type="ECO:0000313" key="12">
    <source>
        <dbReference type="Proteomes" id="UP001597186"/>
    </source>
</evidence>
<evidence type="ECO:0000256" key="3">
    <source>
        <dbReference type="ARBA" id="ARBA00022448"/>
    </source>
</evidence>
<keyword evidence="12" id="KW-1185">Reference proteome</keyword>
<dbReference type="Gene3D" id="1.10.3720.10">
    <property type="entry name" value="MetI-like"/>
    <property type="match status" value="1"/>
</dbReference>
<evidence type="ECO:0000256" key="4">
    <source>
        <dbReference type="ARBA" id="ARBA00022475"/>
    </source>
</evidence>